<proteinExistence type="predicted"/>
<dbReference type="STRING" id="1081103.A0A0B2WN13"/>
<feature type="compositionally biased region" description="Basic and acidic residues" evidence="2">
    <location>
        <begin position="102"/>
        <end position="114"/>
    </location>
</feature>
<dbReference type="Proteomes" id="UP000030816">
    <property type="component" value="Unassembled WGS sequence"/>
</dbReference>
<name>A0A0B2WN13_METAS</name>
<dbReference type="GO" id="GO:0000981">
    <property type="term" value="F:DNA-binding transcription factor activity, RNA polymerase II-specific"/>
    <property type="evidence" value="ECO:0007669"/>
    <property type="project" value="InterPro"/>
</dbReference>
<dbReference type="HOGENOM" id="CLU_016178_0_0_1"/>
<evidence type="ECO:0000259" key="3">
    <source>
        <dbReference type="PROSITE" id="PS50048"/>
    </source>
</evidence>
<feature type="region of interest" description="Disordered" evidence="2">
    <location>
        <begin position="772"/>
        <end position="820"/>
    </location>
</feature>
<evidence type="ECO:0000256" key="2">
    <source>
        <dbReference type="SAM" id="MobiDB-lite"/>
    </source>
</evidence>
<feature type="region of interest" description="Disordered" evidence="2">
    <location>
        <begin position="537"/>
        <end position="565"/>
    </location>
</feature>
<dbReference type="GO" id="GO:0008270">
    <property type="term" value="F:zinc ion binding"/>
    <property type="evidence" value="ECO:0007669"/>
    <property type="project" value="InterPro"/>
</dbReference>
<keyword evidence="4" id="KW-0238">DNA-binding</keyword>
<dbReference type="SMART" id="SM00066">
    <property type="entry name" value="GAL4"/>
    <property type="match status" value="1"/>
</dbReference>
<evidence type="ECO:0000313" key="5">
    <source>
        <dbReference type="Proteomes" id="UP000030816"/>
    </source>
</evidence>
<dbReference type="PROSITE" id="PS50048">
    <property type="entry name" value="ZN2_CY6_FUNGAL_2"/>
    <property type="match status" value="1"/>
</dbReference>
<gene>
    <name evidence="4" type="ORF">MAM_07301</name>
</gene>
<organism evidence="4 5">
    <name type="scientific">Metarhizium album (strain ARSEF 1941)</name>
    <dbReference type="NCBI Taxonomy" id="1081103"/>
    <lineage>
        <taxon>Eukaryota</taxon>
        <taxon>Fungi</taxon>
        <taxon>Dikarya</taxon>
        <taxon>Ascomycota</taxon>
        <taxon>Pezizomycotina</taxon>
        <taxon>Sordariomycetes</taxon>
        <taxon>Hypocreomycetidae</taxon>
        <taxon>Hypocreales</taxon>
        <taxon>Clavicipitaceae</taxon>
        <taxon>Metarhizium</taxon>
    </lineage>
</organism>
<sequence length="820" mass="89246">MADPFFLVFICVQNWSTPPDGACVNCRARKVRCGRERPRCGNCRRDGAECAYSSPPKRVNHIKVLCQNFEDIQTRLIVVQEDLAALTSMFKQTNAAPGLKTDPTKEDPPDRDLLSRAAEGDFGDDNAGESVGHIFRDAGTQIEQYHGTWTLVSQCHDFAADVKASMLANGDETVDEAMENHINKLTQDAAVDDSGDFGKAAPDEAVRLPSKQFLSAVLDTFFKLVDYTTDISEPQITYEALERVYREPLGPSSEAWAVYFNLVILVVLGAENPNLIDDPFIRPALQASQVAIKKPSIFLAPKLINVQTLSLVSLLAHHCQNEELGNGLFMQACILAKAMGLDQSVYGLQASGLSQIEATERRKVYESLFIRDQCAAITRGTISWLPSNSSSVSSVNLRHVESRPGSGSPSRYNLARLQGDLLSILTPGALTSQDQRVALSELQNRLTAWSRDVNVPSSTPPSTTEDVSMHLAFLSTRIRLNQALYGHDTNVSHQLLHDSRLCCLLLVVSCCRPLADDYWRRLECLLGGQTSITLPTKRQAPLFTTPSSSTSSSSPSSTPASPLLPAAEPARFLPHAPPGPALSIHKLWASFPPAAVFILARNIMQIRLVPASSGSLRLPTDEQNDTQDGAEAREDVRLLDALRQVTQPADGAANFRLSRSTNQLGTVIQDVVELLTAATQPRANLMDSLTPMSLLLQEPSPLFDMDGLEAYCLQIPETSGLTWPASGAADMASTSESGYSSAASKSIWDKQVEVPQFPDQMAIEGVSWPIKFGDDGAEGAQSTGSGGTRDRLSSRGKKRQRRSASRSSSRGYSPDSRRSS</sequence>
<dbReference type="PROSITE" id="PS00463">
    <property type="entry name" value="ZN2_CY6_FUNGAL_1"/>
    <property type="match status" value="1"/>
</dbReference>
<evidence type="ECO:0000313" key="4">
    <source>
        <dbReference type="EMBL" id="KHN94882.1"/>
    </source>
</evidence>
<dbReference type="RefSeq" id="XP_040675948.1">
    <property type="nucleotide sequence ID" value="XM_040826099.1"/>
</dbReference>
<dbReference type="GO" id="GO:0003677">
    <property type="term" value="F:DNA binding"/>
    <property type="evidence" value="ECO:0007669"/>
    <property type="project" value="UniProtKB-KW"/>
</dbReference>
<dbReference type="EMBL" id="AZHE01000029">
    <property type="protein sequence ID" value="KHN94882.1"/>
    <property type="molecule type" value="Genomic_DNA"/>
</dbReference>
<dbReference type="SUPFAM" id="SSF57701">
    <property type="entry name" value="Zn2/Cys6 DNA-binding domain"/>
    <property type="match status" value="1"/>
</dbReference>
<dbReference type="Gene3D" id="4.10.240.10">
    <property type="entry name" value="Zn(2)-C6 fungal-type DNA-binding domain"/>
    <property type="match status" value="1"/>
</dbReference>
<reference evidence="4 5" key="1">
    <citation type="journal article" date="2014" name="Proc. Natl. Acad. Sci. U.S.A.">
        <title>Trajectory and genomic determinants of fungal-pathogen speciation and host adaptation.</title>
        <authorList>
            <person name="Hu X."/>
            <person name="Xiao G."/>
            <person name="Zheng P."/>
            <person name="Shang Y."/>
            <person name="Su Y."/>
            <person name="Zhang X."/>
            <person name="Liu X."/>
            <person name="Zhan S."/>
            <person name="St Leger R.J."/>
            <person name="Wang C."/>
        </authorList>
    </citation>
    <scope>NUCLEOTIDE SEQUENCE [LARGE SCALE GENOMIC DNA]</scope>
    <source>
        <strain evidence="4 5">ARSEF 1941</strain>
    </source>
</reference>
<feature type="compositionally biased region" description="Basic residues" evidence="2">
    <location>
        <begin position="794"/>
        <end position="804"/>
    </location>
</feature>
<dbReference type="Pfam" id="PF00172">
    <property type="entry name" value="Zn_clus"/>
    <property type="match status" value="1"/>
</dbReference>
<feature type="region of interest" description="Disordered" evidence="2">
    <location>
        <begin position="95"/>
        <end position="129"/>
    </location>
</feature>
<dbReference type="PANTHER" id="PTHR46910:SF33">
    <property type="entry name" value="ZN(II)2CYS6 TRANSCRIPTION FACTOR (EUROFUNG)"/>
    <property type="match status" value="1"/>
</dbReference>
<dbReference type="InterPro" id="IPR001138">
    <property type="entry name" value="Zn2Cys6_DnaBD"/>
</dbReference>
<evidence type="ECO:0000256" key="1">
    <source>
        <dbReference type="ARBA" id="ARBA00023242"/>
    </source>
</evidence>
<feature type="domain" description="Zn(2)-C6 fungal-type" evidence="3">
    <location>
        <begin position="22"/>
        <end position="52"/>
    </location>
</feature>
<protein>
    <submittedName>
        <fullName evidence="4">Zn(2)-C6 fungal-type DNA-binding domain protein</fullName>
    </submittedName>
</protein>
<dbReference type="CDD" id="cd12148">
    <property type="entry name" value="fungal_TF_MHR"/>
    <property type="match status" value="1"/>
</dbReference>
<dbReference type="CDD" id="cd00067">
    <property type="entry name" value="GAL4"/>
    <property type="match status" value="1"/>
</dbReference>
<keyword evidence="5" id="KW-1185">Reference proteome</keyword>
<dbReference type="InterPro" id="IPR050987">
    <property type="entry name" value="AtrR-like"/>
</dbReference>
<accession>A0A0B2WN13</accession>
<keyword evidence="1" id="KW-0539">Nucleus</keyword>
<feature type="compositionally biased region" description="Low complexity" evidence="2">
    <location>
        <begin position="805"/>
        <end position="814"/>
    </location>
</feature>
<dbReference type="InterPro" id="IPR036864">
    <property type="entry name" value="Zn2-C6_fun-type_DNA-bd_sf"/>
</dbReference>
<dbReference type="PANTHER" id="PTHR46910">
    <property type="entry name" value="TRANSCRIPTION FACTOR PDR1"/>
    <property type="match status" value="1"/>
</dbReference>
<dbReference type="AlphaFoldDB" id="A0A0B2WN13"/>
<feature type="compositionally biased region" description="Low complexity" evidence="2">
    <location>
        <begin position="540"/>
        <end position="565"/>
    </location>
</feature>
<dbReference type="OrthoDB" id="103819at2759"/>
<comment type="caution">
    <text evidence="4">The sequence shown here is derived from an EMBL/GenBank/DDBJ whole genome shotgun (WGS) entry which is preliminary data.</text>
</comment>
<dbReference type="GeneID" id="63741756"/>